<protein>
    <submittedName>
        <fullName evidence="6">Transcriptional regulator</fullName>
    </submittedName>
</protein>
<dbReference type="InterPro" id="IPR050397">
    <property type="entry name" value="Env_Response_Regulators"/>
</dbReference>
<dbReference type="PANTHER" id="PTHR24567:SF75">
    <property type="entry name" value="FUMARATE AND NITRATE REDUCTION REGULATORY PROTEIN"/>
    <property type="match status" value="1"/>
</dbReference>
<proteinExistence type="predicted"/>
<dbReference type="InterPro" id="IPR036390">
    <property type="entry name" value="WH_DNA-bd_sf"/>
</dbReference>
<dbReference type="InterPro" id="IPR018335">
    <property type="entry name" value="Tscrpt_reg_HTH_Crp-type_CS"/>
</dbReference>
<gene>
    <name evidence="6" type="ORF">CXZ10_20675</name>
</gene>
<evidence type="ECO:0000313" key="6">
    <source>
        <dbReference type="EMBL" id="PKR87272.1"/>
    </source>
</evidence>
<sequence length="246" mass="27441">MSFDEGPAAGGFDGGRHRSRYAGTTLRAPVDDSAWTHYRTSPRARLDRHDAHAVLFREDDTASHLYEVVSGQIMLYRLLGDGRRQVVDILGEGDLCGHSLTGLYDCTAEALTPAEVRVLDRRDIDQSTDLLAHVNRCLLTRIEALHSHAVLLGRKSASERVASFLMRFVRGRGIVGCKGPERHSADTELVILKMTRQEIADFLGLTIETVSRVLSDLKRRGVIAIERNDRIRLVNVCRVCKMTGIH</sequence>
<dbReference type="Gene3D" id="2.60.120.10">
    <property type="entry name" value="Jelly Rolls"/>
    <property type="match status" value="1"/>
</dbReference>
<dbReference type="Pfam" id="PF00027">
    <property type="entry name" value="cNMP_binding"/>
    <property type="match status" value="1"/>
</dbReference>
<dbReference type="CDD" id="cd00092">
    <property type="entry name" value="HTH_CRP"/>
    <property type="match status" value="1"/>
</dbReference>
<dbReference type="PROSITE" id="PS50042">
    <property type="entry name" value="CNMP_BINDING_3"/>
    <property type="match status" value="1"/>
</dbReference>
<dbReference type="SMART" id="SM00419">
    <property type="entry name" value="HTH_CRP"/>
    <property type="match status" value="1"/>
</dbReference>
<dbReference type="OrthoDB" id="667966at2"/>
<organism evidence="6 7">
    <name type="scientific">Pleomorphomonas diazotrophica</name>
    <dbReference type="NCBI Taxonomy" id="1166257"/>
    <lineage>
        <taxon>Bacteria</taxon>
        <taxon>Pseudomonadati</taxon>
        <taxon>Pseudomonadota</taxon>
        <taxon>Alphaproteobacteria</taxon>
        <taxon>Hyphomicrobiales</taxon>
        <taxon>Pleomorphomonadaceae</taxon>
        <taxon>Pleomorphomonas</taxon>
    </lineage>
</organism>
<comment type="caution">
    <text evidence="6">The sequence shown here is derived from an EMBL/GenBank/DDBJ whole genome shotgun (WGS) entry which is preliminary data.</text>
</comment>
<dbReference type="PRINTS" id="PR00034">
    <property type="entry name" value="HTHCRP"/>
</dbReference>
<dbReference type="InterPro" id="IPR000595">
    <property type="entry name" value="cNMP-bd_dom"/>
</dbReference>
<reference evidence="6 7" key="1">
    <citation type="submission" date="2017-12" db="EMBL/GenBank/DDBJ databases">
        <title>Anaerobic carbon monoxide metabolism by Pleomorphomonas carboxyditropha sp. nov., a new mesophilic hydrogenogenic carboxidotroph.</title>
        <authorList>
            <person name="Esquivel-Elizondo S."/>
            <person name="Krajmalnik-Brown R."/>
        </authorList>
    </citation>
    <scope>NUCLEOTIDE SEQUENCE [LARGE SCALE GENOMIC DNA]</scope>
    <source>
        <strain evidence="6 7">R5-392</strain>
    </source>
</reference>
<keyword evidence="2" id="KW-0238">DNA-binding</keyword>
<evidence type="ECO:0000313" key="7">
    <source>
        <dbReference type="Proteomes" id="UP000233491"/>
    </source>
</evidence>
<dbReference type="Pfam" id="PF00325">
    <property type="entry name" value="Crp"/>
    <property type="match status" value="1"/>
</dbReference>
<evidence type="ECO:0000259" key="5">
    <source>
        <dbReference type="PROSITE" id="PS51063"/>
    </source>
</evidence>
<evidence type="ECO:0000259" key="4">
    <source>
        <dbReference type="PROSITE" id="PS50042"/>
    </source>
</evidence>
<dbReference type="SUPFAM" id="SSF51206">
    <property type="entry name" value="cAMP-binding domain-like"/>
    <property type="match status" value="1"/>
</dbReference>
<dbReference type="AlphaFoldDB" id="A0A2N3LRH6"/>
<dbReference type="PANTHER" id="PTHR24567">
    <property type="entry name" value="CRP FAMILY TRANSCRIPTIONAL REGULATORY PROTEIN"/>
    <property type="match status" value="1"/>
</dbReference>
<evidence type="ECO:0000256" key="3">
    <source>
        <dbReference type="ARBA" id="ARBA00023163"/>
    </source>
</evidence>
<feature type="domain" description="HTH crp-type" evidence="5">
    <location>
        <begin position="155"/>
        <end position="237"/>
    </location>
</feature>
<dbReference type="Gene3D" id="1.10.10.10">
    <property type="entry name" value="Winged helix-like DNA-binding domain superfamily/Winged helix DNA-binding domain"/>
    <property type="match status" value="1"/>
</dbReference>
<dbReference type="CDD" id="cd00038">
    <property type="entry name" value="CAP_ED"/>
    <property type="match status" value="1"/>
</dbReference>
<dbReference type="InterPro" id="IPR036388">
    <property type="entry name" value="WH-like_DNA-bd_sf"/>
</dbReference>
<dbReference type="InterPro" id="IPR018490">
    <property type="entry name" value="cNMP-bd_dom_sf"/>
</dbReference>
<keyword evidence="1" id="KW-0805">Transcription regulation</keyword>
<dbReference type="SMART" id="SM00100">
    <property type="entry name" value="cNMP"/>
    <property type="match status" value="1"/>
</dbReference>
<name>A0A2N3LRH6_9HYPH</name>
<dbReference type="GO" id="GO:0003700">
    <property type="term" value="F:DNA-binding transcription factor activity"/>
    <property type="evidence" value="ECO:0007669"/>
    <property type="project" value="InterPro"/>
</dbReference>
<evidence type="ECO:0000256" key="1">
    <source>
        <dbReference type="ARBA" id="ARBA00023015"/>
    </source>
</evidence>
<dbReference type="EMBL" id="PJNW01000023">
    <property type="protein sequence ID" value="PKR87272.1"/>
    <property type="molecule type" value="Genomic_DNA"/>
</dbReference>
<dbReference type="InterPro" id="IPR012318">
    <property type="entry name" value="HTH_CRP"/>
</dbReference>
<dbReference type="PROSITE" id="PS51063">
    <property type="entry name" value="HTH_CRP_2"/>
    <property type="match status" value="1"/>
</dbReference>
<keyword evidence="3" id="KW-0804">Transcription</keyword>
<dbReference type="Proteomes" id="UP000233491">
    <property type="component" value="Unassembled WGS sequence"/>
</dbReference>
<dbReference type="GO" id="GO:0005829">
    <property type="term" value="C:cytosol"/>
    <property type="evidence" value="ECO:0007669"/>
    <property type="project" value="TreeGrafter"/>
</dbReference>
<dbReference type="SUPFAM" id="SSF46785">
    <property type="entry name" value="Winged helix' DNA-binding domain"/>
    <property type="match status" value="1"/>
</dbReference>
<dbReference type="PROSITE" id="PS00042">
    <property type="entry name" value="HTH_CRP_1"/>
    <property type="match status" value="1"/>
</dbReference>
<accession>A0A2N3LRH6</accession>
<dbReference type="GO" id="GO:0003677">
    <property type="term" value="F:DNA binding"/>
    <property type="evidence" value="ECO:0007669"/>
    <property type="project" value="UniProtKB-KW"/>
</dbReference>
<evidence type="ECO:0000256" key="2">
    <source>
        <dbReference type="ARBA" id="ARBA00023125"/>
    </source>
</evidence>
<dbReference type="InterPro" id="IPR014710">
    <property type="entry name" value="RmlC-like_jellyroll"/>
</dbReference>
<keyword evidence="7" id="KW-1185">Reference proteome</keyword>
<feature type="domain" description="Cyclic nucleotide-binding" evidence="4">
    <location>
        <begin position="55"/>
        <end position="97"/>
    </location>
</feature>